<name>A0ABN8XPT7_RANTA</name>
<protein>
    <recommendedName>
        <fullName evidence="4">Ig-like domain-containing protein</fullName>
    </recommendedName>
</protein>
<evidence type="ECO:0008006" key="4">
    <source>
        <dbReference type="Google" id="ProtNLM"/>
    </source>
</evidence>
<evidence type="ECO:0000313" key="3">
    <source>
        <dbReference type="Proteomes" id="UP001176941"/>
    </source>
</evidence>
<comment type="caution">
    <text evidence="2">The sequence shown here is derived from an EMBL/GenBank/DDBJ whole genome shotgun (WGS) entry which is preliminary data.</text>
</comment>
<dbReference type="Proteomes" id="UP001176941">
    <property type="component" value="Unassembled WGS sequence"/>
</dbReference>
<organism evidence="2 3">
    <name type="scientific">Rangifer tarandus platyrhynchus</name>
    <name type="common">Svalbard reindeer</name>
    <dbReference type="NCBI Taxonomy" id="3082113"/>
    <lineage>
        <taxon>Eukaryota</taxon>
        <taxon>Metazoa</taxon>
        <taxon>Chordata</taxon>
        <taxon>Craniata</taxon>
        <taxon>Vertebrata</taxon>
        <taxon>Euteleostomi</taxon>
        <taxon>Mammalia</taxon>
        <taxon>Eutheria</taxon>
        <taxon>Laurasiatheria</taxon>
        <taxon>Artiodactyla</taxon>
        <taxon>Ruminantia</taxon>
        <taxon>Pecora</taxon>
        <taxon>Cervidae</taxon>
        <taxon>Odocoileinae</taxon>
        <taxon>Rangifer</taxon>
    </lineage>
</organism>
<evidence type="ECO:0000256" key="1">
    <source>
        <dbReference type="SAM" id="MobiDB-lite"/>
    </source>
</evidence>
<proteinExistence type="predicted"/>
<feature type="region of interest" description="Disordered" evidence="1">
    <location>
        <begin position="54"/>
        <end position="113"/>
    </location>
</feature>
<dbReference type="EMBL" id="CATKSN020000973">
    <property type="protein sequence ID" value="CAI9150650.1"/>
    <property type="molecule type" value="Genomic_DNA"/>
</dbReference>
<evidence type="ECO:0000313" key="2">
    <source>
        <dbReference type="EMBL" id="CAI9150650.1"/>
    </source>
</evidence>
<gene>
    <name evidence="2" type="ORF">MRATA1EN1_LOCUS32268</name>
</gene>
<sequence>MMAGWGRGAHPWLSSDPQQNLDVRNPPLLVSWQNPILFRVAVTSQTLLRTDETGVATCSLSTRGPPLFKDSADHSGMGLRSEKNQAGSPPPPESQGPWSPCAEGAGSSPGGKGLEKCVWGVGSHPRTDLAGDDLQKPSIAFTFSFCVLGQLL</sequence>
<reference evidence="2" key="1">
    <citation type="submission" date="2023-04" db="EMBL/GenBank/DDBJ databases">
        <authorList>
            <consortium name="ELIXIR-Norway"/>
        </authorList>
    </citation>
    <scope>NUCLEOTIDE SEQUENCE [LARGE SCALE GENOMIC DNA]</scope>
</reference>
<keyword evidence="3" id="KW-1185">Reference proteome</keyword>
<accession>A0ABN8XPT7</accession>